<dbReference type="InterPro" id="IPR029090">
    <property type="entry name" value="DUF4659"/>
</dbReference>
<reference evidence="3" key="3">
    <citation type="submission" date="2025-09" db="UniProtKB">
        <authorList>
            <consortium name="Ensembl"/>
        </authorList>
    </citation>
    <scope>IDENTIFICATION</scope>
</reference>
<evidence type="ECO:0000313" key="3">
    <source>
        <dbReference type="Ensembl" id="ENSGWIP00000050523.1"/>
    </source>
</evidence>
<evidence type="ECO:0000256" key="1">
    <source>
        <dbReference type="SAM" id="Coils"/>
    </source>
</evidence>
<keyword evidence="4" id="KW-1185">Reference proteome</keyword>
<protein>
    <submittedName>
        <fullName evidence="3">Coiled-coil domain-containing protein 177-like</fullName>
    </submittedName>
</protein>
<feature type="region of interest" description="Disordered" evidence="2">
    <location>
        <begin position="279"/>
        <end position="321"/>
    </location>
</feature>
<evidence type="ECO:0000256" key="2">
    <source>
        <dbReference type="SAM" id="MobiDB-lite"/>
    </source>
</evidence>
<gene>
    <name evidence="3" type="primary">LOC114476954</name>
</gene>
<feature type="compositionally biased region" description="Basic and acidic residues" evidence="2">
    <location>
        <begin position="279"/>
        <end position="313"/>
    </location>
</feature>
<dbReference type="Proteomes" id="UP000694680">
    <property type="component" value="Chromosome 15"/>
</dbReference>
<dbReference type="Pfam" id="PF15558">
    <property type="entry name" value="DUF4659"/>
    <property type="match status" value="1"/>
</dbReference>
<dbReference type="RefSeq" id="XP_028324775.1">
    <property type="nucleotide sequence ID" value="XM_028468974.1"/>
</dbReference>
<evidence type="ECO:0000313" key="4">
    <source>
        <dbReference type="Proteomes" id="UP000694680"/>
    </source>
</evidence>
<dbReference type="Ensembl" id="ENSGWIT00000054564.1">
    <property type="protein sequence ID" value="ENSGWIP00000050523.1"/>
    <property type="gene ID" value="ENSGWIG00000024532.1"/>
</dbReference>
<dbReference type="PANTHER" id="PTHR33663:SF3">
    <property type="entry name" value="COILED-COIL DOMAIN-CONTAINING PROTEIN 185"/>
    <property type="match status" value="1"/>
</dbReference>
<proteinExistence type="predicted"/>
<organism evidence="3 4">
    <name type="scientific">Gouania willdenowi</name>
    <name type="common">Blunt-snouted clingfish</name>
    <name type="synonym">Lepadogaster willdenowi</name>
    <dbReference type="NCBI Taxonomy" id="441366"/>
    <lineage>
        <taxon>Eukaryota</taxon>
        <taxon>Metazoa</taxon>
        <taxon>Chordata</taxon>
        <taxon>Craniata</taxon>
        <taxon>Vertebrata</taxon>
        <taxon>Euteleostomi</taxon>
        <taxon>Actinopterygii</taxon>
        <taxon>Neopterygii</taxon>
        <taxon>Teleostei</taxon>
        <taxon>Neoteleostei</taxon>
        <taxon>Acanthomorphata</taxon>
        <taxon>Ovalentaria</taxon>
        <taxon>Blenniimorphae</taxon>
        <taxon>Blenniiformes</taxon>
        <taxon>Gobiesocoidei</taxon>
        <taxon>Gobiesocidae</taxon>
        <taxon>Gobiesocinae</taxon>
        <taxon>Gouania</taxon>
    </lineage>
</organism>
<dbReference type="OrthoDB" id="200110at2759"/>
<dbReference type="AlphaFoldDB" id="A0A8C5HVF5"/>
<accession>A0A8C5HVF5</accession>
<dbReference type="GeneID" id="114476954"/>
<reference evidence="3" key="2">
    <citation type="submission" date="2025-08" db="UniProtKB">
        <authorList>
            <consortium name="Ensembl"/>
        </authorList>
    </citation>
    <scope>IDENTIFICATION</scope>
</reference>
<feature type="coiled-coil region" evidence="1">
    <location>
        <begin position="465"/>
        <end position="514"/>
    </location>
</feature>
<name>A0A8C5HVF5_GOUWI</name>
<dbReference type="PANTHER" id="PTHR33663">
    <property type="entry name" value="COILED-COIL DOMAIN-CONTAINING PROTEIN 177"/>
    <property type="match status" value="1"/>
</dbReference>
<reference evidence="3" key="1">
    <citation type="submission" date="2020-06" db="EMBL/GenBank/DDBJ databases">
        <authorList>
            <consortium name="Wellcome Sanger Institute Data Sharing"/>
        </authorList>
    </citation>
    <scope>NUCLEOTIDE SEQUENCE [LARGE SCALE GENOMIC DNA]</scope>
</reference>
<keyword evidence="1" id="KW-0175">Coiled coil</keyword>
<sequence>MEKLRSGSGSVLPRLDLNNFNSPGAEKSRFVLTSPRSLESCARLGVKPVQLLIKSLGELMAERRGVPVEVMKVLHDTYEKERLKLVQMCRGERERIIHEAAEGGARWEKPPEAPGPSEPLLYADLCIQGKTCSRTPDTHTVSSLSLGDLRYTPNTSLKLQKITSDIRKEIGVTVSDRDCKIAALMLAKHEEDEARLNLRQKEEQRRRDERVEEEVQRAHAKIIKNKRMKQRMRRWNEMLEAQRRLRVCEDEERAAQLEQEIVLQENRWRRLKQKVEARRREKMEASHKDVDERKHNQEKLLREKEEVEMRQSENEMQVASEREEKVRRRRLLRERWQRKKVREENQKQQLRHVLLKQQLEQHLEEEEARMRSSIERRQQLSWEKHCQAVKARLEELQEHAAREQQQIQKVQLRAKLQNIQELRHKRNLVQLSQRRIQRATVHIEQQQRSRAEQTRLSNQRRQLCHQRLREQVQMKEETIGRLTQSCIYKKDLKREELQRQRQQVQEETQRLVRASFHMRDRVKQQIHRRTFDQMVLEAQLSSSISRIKL</sequence>